<keyword evidence="7" id="KW-0146">Chitin degradation</keyword>
<dbReference type="InterPro" id="IPR001223">
    <property type="entry name" value="Glyco_hydro18_cat"/>
</dbReference>
<evidence type="ECO:0000256" key="2">
    <source>
        <dbReference type="ARBA" id="ARBA00009121"/>
    </source>
</evidence>
<dbReference type="GO" id="GO:0008843">
    <property type="term" value="F:endochitinase activity"/>
    <property type="evidence" value="ECO:0007669"/>
    <property type="project" value="UniProtKB-EC"/>
</dbReference>
<dbReference type="PANTHER" id="PTHR11177">
    <property type="entry name" value="CHITINASE"/>
    <property type="match status" value="1"/>
</dbReference>
<dbReference type="InterPro" id="IPR017853">
    <property type="entry name" value="GH"/>
</dbReference>
<keyword evidence="11" id="KW-0624">Polysaccharide degradation</keyword>
<keyword evidence="8" id="KW-1015">Disulfide bond</keyword>
<dbReference type="GO" id="GO:0000272">
    <property type="term" value="P:polysaccharide catabolic process"/>
    <property type="evidence" value="ECO:0007669"/>
    <property type="project" value="UniProtKB-KW"/>
</dbReference>
<evidence type="ECO:0000256" key="12">
    <source>
        <dbReference type="RuleBase" id="RU000489"/>
    </source>
</evidence>
<name>A0AA39C5P6_9HYME</name>
<dbReference type="EC" id="3.2.1.14" evidence="3"/>
<evidence type="ECO:0000256" key="1">
    <source>
        <dbReference type="ARBA" id="ARBA00000822"/>
    </source>
</evidence>
<feature type="signal peptide" evidence="13">
    <location>
        <begin position="1"/>
        <end position="18"/>
    </location>
</feature>
<sequence>MRAVLITLVCLVIGMATAKSDKKVFCYFGSWSVYRPGNGNFNITRDIDPSLCTHLVYTFVGLKNNEISILDPWADLSSDAGGHKNGYALFNALREKNPQLKTLIAIGGWNEGSRRYSYMAKNEEFREHFAANAADFVRKHGFNGMDFDWEYPAQRGGAPEDVQNYIELLKVLRIYFDEHNLMLTAAVAPTEVSASKSYRIPEIIKYLDYVNIMTYDFHVGIENKTDVHAPLYQGSEESQYYEGWNAEASIKYWLSQGCPKEKILMGVPLYGRSFTLCDPNVNHIGAPACGPGNAGSYSREPGMLGYNEICEMFKQQSWNEQYDEERHAPYAHNDFQWITYDNVRSIKKKTELIKKLNLGGAMVWSIETDDFSGICGEKYPLLNTLINGIRNRH</sequence>
<dbReference type="FunFam" id="3.10.50.10:FF:000004">
    <property type="entry name" value="Chitinase 5"/>
    <property type="match status" value="1"/>
</dbReference>
<evidence type="ECO:0000313" key="16">
    <source>
        <dbReference type="Proteomes" id="UP001168990"/>
    </source>
</evidence>
<evidence type="ECO:0000256" key="11">
    <source>
        <dbReference type="ARBA" id="ARBA00023326"/>
    </source>
</evidence>
<evidence type="ECO:0000256" key="7">
    <source>
        <dbReference type="ARBA" id="ARBA00023024"/>
    </source>
</evidence>
<dbReference type="GO" id="GO:0008061">
    <property type="term" value="F:chitin binding"/>
    <property type="evidence" value="ECO:0007669"/>
    <property type="project" value="UniProtKB-KW"/>
</dbReference>
<reference evidence="15" key="2">
    <citation type="submission" date="2023-03" db="EMBL/GenBank/DDBJ databases">
        <authorList>
            <person name="Inwood S.N."/>
            <person name="Skelly J.G."/>
            <person name="Guhlin J."/>
            <person name="Harrop T.W.R."/>
            <person name="Goldson S.G."/>
            <person name="Dearden P.K."/>
        </authorList>
    </citation>
    <scope>NUCLEOTIDE SEQUENCE</scope>
    <source>
        <strain evidence="15">Irish</strain>
        <tissue evidence="15">Whole body</tissue>
    </source>
</reference>
<dbReference type="InterPro" id="IPR001579">
    <property type="entry name" value="Glyco_hydro_18_chit_AS"/>
</dbReference>
<keyword evidence="6 12" id="KW-0378">Hydrolase</keyword>
<evidence type="ECO:0000256" key="9">
    <source>
        <dbReference type="ARBA" id="ARBA00023277"/>
    </source>
</evidence>
<dbReference type="SUPFAM" id="SSF51445">
    <property type="entry name" value="(Trans)glycosidases"/>
    <property type="match status" value="1"/>
</dbReference>
<comment type="catalytic activity">
    <reaction evidence="1">
        <text>Random endo-hydrolysis of N-acetyl-beta-D-glucosaminide (1-&gt;4)-beta-linkages in chitin and chitodextrins.</text>
        <dbReference type="EC" id="3.2.1.14"/>
    </reaction>
</comment>
<dbReference type="Proteomes" id="UP001168990">
    <property type="component" value="Unassembled WGS sequence"/>
</dbReference>
<dbReference type="GO" id="GO:0005576">
    <property type="term" value="C:extracellular region"/>
    <property type="evidence" value="ECO:0007669"/>
    <property type="project" value="TreeGrafter"/>
</dbReference>
<evidence type="ECO:0000256" key="3">
    <source>
        <dbReference type="ARBA" id="ARBA00012729"/>
    </source>
</evidence>
<comment type="similarity">
    <text evidence="2">Belongs to the glycosyl hydrolase 18 family. Chitinase class II subfamily.</text>
</comment>
<feature type="domain" description="GH18" evidence="14">
    <location>
        <begin position="22"/>
        <end position="392"/>
    </location>
</feature>
<dbReference type="Pfam" id="PF00704">
    <property type="entry name" value="Glyco_hydro_18"/>
    <property type="match status" value="1"/>
</dbReference>
<dbReference type="InterPro" id="IPR029070">
    <property type="entry name" value="Chitinase_insertion_sf"/>
</dbReference>
<dbReference type="SMART" id="SM00636">
    <property type="entry name" value="Glyco_18"/>
    <property type="match status" value="1"/>
</dbReference>
<dbReference type="Gene3D" id="3.10.50.10">
    <property type="match status" value="1"/>
</dbReference>
<feature type="chain" id="PRO_5041202560" description="chitinase" evidence="13">
    <location>
        <begin position="19"/>
        <end position="393"/>
    </location>
</feature>
<reference evidence="15" key="1">
    <citation type="journal article" date="2023" name="bioRxiv">
        <title>Scaffold-level genome assemblies of two parasitoid biocontrol wasps reveal the parthenogenesis mechanism and an associated novel virus.</title>
        <authorList>
            <person name="Inwood S."/>
            <person name="Skelly J."/>
            <person name="Guhlin J."/>
            <person name="Harrop T."/>
            <person name="Goldson S."/>
            <person name="Dearden P."/>
        </authorList>
    </citation>
    <scope>NUCLEOTIDE SEQUENCE</scope>
    <source>
        <strain evidence="15">Irish</strain>
        <tissue evidence="15">Whole body</tissue>
    </source>
</reference>
<dbReference type="PANTHER" id="PTHR11177:SF360">
    <property type="entry name" value="CHITINASE 4-RELATED"/>
    <property type="match status" value="1"/>
</dbReference>
<dbReference type="AlphaFoldDB" id="A0AA39C5P6"/>
<evidence type="ECO:0000256" key="8">
    <source>
        <dbReference type="ARBA" id="ARBA00023157"/>
    </source>
</evidence>
<evidence type="ECO:0000259" key="14">
    <source>
        <dbReference type="PROSITE" id="PS51910"/>
    </source>
</evidence>
<keyword evidence="16" id="KW-1185">Reference proteome</keyword>
<evidence type="ECO:0000256" key="4">
    <source>
        <dbReference type="ARBA" id="ARBA00022669"/>
    </source>
</evidence>
<keyword evidence="10 12" id="KW-0326">Glycosidase</keyword>
<dbReference type="PROSITE" id="PS01095">
    <property type="entry name" value="GH18_1"/>
    <property type="match status" value="1"/>
</dbReference>
<organism evidence="15 16">
    <name type="scientific">Microctonus aethiopoides</name>
    <dbReference type="NCBI Taxonomy" id="144406"/>
    <lineage>
        <taxon>Eukaryota</taxon>
        <taxon>Metazoa</taxon>
        <taxon>Ecdysozoa</taxon>
        <taxon>Arthropoda</taxon>
        <taxon>Hexapoda</taxon>
        <taxon>Insecta</taxon>
        <taxon>Pterygota</taxon>
        <taxon>Neoptera</taxon>
        <taxon>Endopterygota</taxon>
        <taxon>Hymenoptera</taxon>
        <taxon>Apocrita</taxon>
        <taxon>Ichneumonoidea</taxon>
        <taxon>Braconidae</taxon>
        <taxon>Euphorinae</taxon>
        <taxon>Microctonus</taxon>
    </lineage>
</organism>
<keyword evidence="5 13" id="KW-0732">Signal</keyword>
<dbReference type="CDD" id="cd02872">
    <property type="entry name" value="GH18_chitolectin_chitotriosidase"/>
    <property type="match status" value="1"/>
</dbReference>
<evidence type="ECO:0000256" key="6">
    <source>
        <dbReference type="ARBA" id="ARBA00022801"/>
    </source>
</evidence>
<dbReference type="InterPro" id="IPR050314">
    <property type="entry name" value="Glycosyl_Hydrlase_18"/>
</dbReference>
<dbReference type="GO" id="GO:0006032">
    <property type="term" value="P:chitin catabolic process"/>
    <property type="evidence" value="ECO:0007669"/>
    <property type="project" value="UniProtKB-KW"/>
</dbReference>
<proteinExistence type="inferred from homology"/>
<keyword evidence="9" id="KW-0119">Carbohydrate metabolism</keyword>
<gene>
    <name evidence="15" type="ORF">PV328_011624</name>
</gene>
<evidence type="ECO:0000256" key="5">
    <source>
        <dbReference type="ARBA" id="ARBA00022729"/>
    </source>
</evidence>
<dbReference type="PROSITE" id="PS51910">
    <property type="entry name" value="GH18_2"/>
    <property type="match status" value="1"/>
</dbReference>
<comment type="caution">
    <text evidence="15">The sequence shown here is derived from an EMBL/GenBank/DDBJ whole genome shotgun (WGS) entry which is preliminary data.</text>
</comment>
<evidence type="ECO:0000256" key="10">
    <source>
        <dbReference type="ARBA" id="ARBA00023295"/>
    </source>
</evidence>
<dbReference type="Gene3D" id="3.20.20.80">
    <property type="entry name" value="Glycosidases"/>
    <property type="match status" value="1"/>
</dbReference>
<dbReference type="EMBL" id="JAQQBS010001425">
    <property type="protein sequence ID" value="KAK0157940.1"/>
    <property type="molecule type" value="Genomic_DNA"/>
</dbReference>
<accession>A0AA39C5P6</accession>
<dbReference type="SUPFAM" id="SSF54556">
    <property type="entry name" value="Chitinase insertion domain"/>
    <property type="match status" value="1"/>
</dbReference>
<evidence type="ECO:0000256" key="13">
    <source>
        <dbReference type="SAM" id="SignalP"/>
    </source>
</evidence>
<protein>
    <recommendedName>
        <fullName evidence="3">chitinase</fullName>
        <ecNumber evidence="3">3.2.1.14</ecNumber>
    </recommendedName>
</protein>
<keyword evidence="4" id="KW-0147">Chitin-binding</keyword>
<evidence type="ECO:0000313" key="15">
    <source>
        <dbReference type="EMBL" id="KAK0157940.1"/>
    </source>
</evidence>
<dbReference type="InterPro" id="IPR011583">
    <property type="entry name" value="Chitinase_II/V-like_cat"/>
</dbReference>